<feature type="chain" id="PRO_5025649317" description="NTF2-like domain-containing protein" evidence="2">
    <location>
        <begin position="22"/>
        <end position="197"/>
    </location>
</feature>
<organism evidence="4 5">
    <name type="scientific">Zasmidium cellare ATCC 36951</name>
    <dbReference type="NCBI Taxonomy" id="1080233"/>
    <lineage>
        <taxon>Eukaryota</taxon>
        <taxon>Fungi</taxon>
        <taxon>Dikarya</taxon>
        <taxon>Ascomycota</taxon>
        <taxon>Pezizomycotina</taxon>
        <taxon>Dothideomycetes</taxon>
        <taxon>Dothideomycetidae</taxon>
        <taxon>Mycosphaerellales</taxon>
        <taxon>Mycosphaerellaceae</taxon>
        <taxon>Zasmidium</taxon>
    </lineage>
</organism>
<evidence type="ECO:0000256" key="2">
    <source>
        <dbReference type="SAM" id="SignalP"/>
    </source>
</evidence>
<evidence type="ECO:0000313" key="4">
    <source>
        <dbReference type="EMBL" id="KAF2173968.1"/>
    </source>
</evidence>
<keyword evidence="2" id="KW-0732">Signal</keyword>
<feature type="signal peptide" evidence="2">
    <location>
        <begin position="1"/>
        <end position="21"/>
    </location>
</feature>
<dbReference type="EMBL" id="ML993579">
    <property type="protein sequence ID" value="KAF2173968.1"/>
    <property type="molecule type" value="Genomic_DNA"/>
</dbReference>
<dbReference type="Pfam" id="PF26534">
    <property type="entry name" value="NTF2_7"/>
    <property type="match status" value="1"/>
</dbReference>
<sequence length="197" mass="21387">MFHPLVLAILALICAIGSSNARKQHSCENKCITEEEVTHLIDGFRKVISESPVNKTSQPRSSQKTSSASPTASTSSTKSPSLNTTLTHSLPELLDQESRLPAVGTVKDLYVAHNCEMITWYFEFATKPLPTRGIAILFVNRKTRKIWKAYREANVGATLVAQGRPECKGDFGWSVGREGVEGGRSGCEGGCGVVEGY</sequence>
<name>A0A6A6D6B2_ZASCE</name>
<evidence type="ECO:0000256" key="1">
    <source>
        <dbReference type="SAM" id="MobiDB-lite"/>
    </source>
</evidence>
<dbReference type="RefSeq" id="XP_033674857.1">
    <property type="nucleotide sequence ID" value="XM_033803548.1"/>
</dbReference>
<protein>
    <recommendedName>
        <fullName evidence="3">NTF2-like domain-containing protein</fullName>
    </recommendedName>
</protein>
<proteinExistence type="predicted"/>
<evidence type="ECO:0000313" key="5">
    <source>
        <dbReference type="Proteomes" id="UP000799537"/>
    </source>
</evidence>
<feature type="compositionally biased region" description="Low complexity" evidence="1">
    <location>
        <begin position="56"/>
        <end position="83"/>
    </location>
</feature>
<feature type="domain" description="NTF2-like" evidence="3">
    <location>
        <begin position="30"/>
        <end position="163"/>
    </location>
</feature>
<dbReference type="InterPro" id="IPR058645">
    <property type="entry name" value="NTF2-like_dom_7"/>
</dbReference>
<feature type="region of interest" description="Disordered" evidence="1">
    <location>
        <begin position="52"/>
        <end position="83"/>
    </location>
</feature>
<dbReference type="GeneID" id="54556820"/>
<dbReference type="OrthoDB" id="5596743at2759"/>
<gene>
    <name evidence="4" type="ORF">M409DRAFT_16237</name>
</gene>
<accession>A0A6A6D6B2</accession>
<dbReference type="Proteomes" id="UP000799537">
    <property type="component" value="Unassembled WGS sequence"/>
</dbReference>
<reference evidence="4" key="1">
    <citation type="journal article" date="2020" name="Stud. Mycol.">
        <title>101 Dothideomycetes genomes: a test case for predicting lifestyles and emergence of pathogens.</title>
        <authorList>
            <person name="Haridas S."/>
            <person name="Albert R."/>
            <person name="Binder M."/>
            <person name="Bloem J."/>
            <person name="Labutti K."/>
            <person name="Salamov A."/>
            <person name="Andreopoulos B."/>
            <person name="Baker S."/>
            <person name="Barry K."/>
            <person name="Bills G."/>
            <person name="Bluhm B."/>
            <person name="Cannon C."/>
            <person name="Castanera R."/>
            <person name="Culley D."/>
            <person name="Daum C."/>
            <person name="Ezra D."/>
            <person name="Gonzalez J."/>
            <person name="Henrissat B."/>
            <person name="Kuo A."/>
            <person name="Liang C."/>
            <person name="Lipzen A."/>
            <person name="Lutzoni F."/>
            <person name="Magnuson J."/>
            <person name="Mondo S."/>
            <person name="Nolan M."/>
            <person name="Ohm R."/>
            <person name="Pangilinan J."/>
            <person name="Park H.-J."/>
            <person name="Ramirez L."/>
            <person name="Alfaro M."/>
            <person name="Sun H."/>
            <person name="Tritt A."/>
            <person name="Yoshinaga Y."/>
            <person name="Zwiers L.-H."/>
            <person name="Turgeon B."/>
            <person name="Goodwin S."/>
            <person name="Spatafora J."/>
            <person name="Crous P."/>
            <person name="Grigoriev I."/>
        </authorList>
    </citation>
    <scope>NUCLEOTIDE SEQUENCE</scope>
    <source>
        <strain evidence="4">ATCC 36951</strain>
    </source>
</reference>
<keyword evidence="5" id="KW-1185">Reference proteome</keyword>
<dbReference type="AlphaFoldDB" id="A0A6A6D6B2"/>
<evidence type="ECO:0000259" key="3">
    <source>
        <dbReference type="Pfam" id="PF26534"/>
    </source>
</evidence>